<reference evidence="3 4" key="1">
    <citation type="submission" date="2019-02" db="EMBL/GenBank/DDBJ databases">
        <title>Deep-cultivation of Planctomycetes and their phenomic and genomic characterization uncovers novel biology.</title>
        <authorList>
            <person name="Wiegand S."/>
            <person name="Jogler M."/>
            <person name="Boedeker C."/>
            <person name="Pinto D."/>
            <person name="Vollmers J."/>
            <person name="Rivas-Marin E."/>
            <person name="Kohn T."/>
            <person name="Peeters S.H."/>
            <person name="Heuer A."/>
            <person name="Rast P."/>
            <person name="Oberbeckmann S."/>
            <person name="Bunk B."/>
            <person name="Jeske O."/>
            <person name="Meyerdierks A."/>
            <person name="Storesund J.E."/>
            <person name="Kallscheuer N."/>
            <person name="Luecker S."/>
            <person name="Lage O.M."/>
            <person name="Pohl T."/>
            <person name="Merkel B.J."/>
            <person name="Hornburger P."/>
            <person name="Mueller R.-W."/>
            <person name="Bruemmer F."/>
            <person name="Labrenz M."/>
            <person name="Spormann A.M."/>
            <person name="Op Den Camp H."/>
            <person name="Overmann J."/>
            <person name="Amann R."/>
            <person name="Jetten M.S.M."/>
            <person name="Mascher T."/>
            <person name="Medema M.H."/>
            <person name="Devos D.P."/>
            <person name="Kaster A.-K."/>
            <person name="Ovreas L."/>
            <person name="Rohde M."/>
            <person name="Galperin M.Y."/>
            <person name="Jogler C."/>
        </authorList>
    </citation>
    <scope>NUCLEOTIDE SEQUENCE [LARGE SCALE GENOMIC DNA]</scope>
    <source>
        <strain evidence="3 4">Poly59</strain>
    </source>
</reference>
<dbReference type="AlphaFoldDB" id="A0A5C6EPN0"/>
<keyword evidence="4" id="KW-1185">Reference proteome</keyword>
<sequence length="541" mass="57105" precursor="true">MDLTKPHLARSLRTLLVCAAALAPAAMPMSFATAQVRVKSPDRGVYQPPTLESVTLESIAVEEIPSKESADPKPSQPVASAKAVSPKPRLQQVNHEDVVLIDPQSEITDGTVVGSGRVLDAPTIMNHPPTIYEDSYEDVGGYGSSIGHDSSCDGCSSCDGIGMGGCDGMGCNGCGGSGCGSCSNATICFRRDHWFGAFSGGVMFRSGDRLPALITTGASTNAATAGRLDQATTSVLSGANTEHRDASFGGLLKIGTWLDESQCRSMVFRGWAVTESSFGFDSTQDQNSVLARPFTNTSVTPNEPSTIVVAFPGAAAGSVHVDGSSNVFGGDISVRQFWYGRYGGTVDLLYGYQYMRLDEDLNVSSTSLSQNGTFGPAGSVISISDSIDAINDFHGAQLGIASNYREGCWSFRSLAKLGMGAVKRTARRSGVTITENGADSFTDPQGLLVRDTNSGTRSNTTFGVVPELDLSLGWHRFPRFDVTLGYHLIAMTDALQVSGALDPNLSSNLSSPLVGGVNPSASLRYDTFYVQGIHLGLHYTY</sequence>
<comment type="caution">
    <text evidence="3">The sequence shown here is derived from an EMBL/GenBank/DDBJ whole genome shotgun (WGS) entry which is preliminary data.</text>
</comment>
<dbReference type="Proteomes" id="UP000317977">
    <property type="component" value="Unassembled WGS sequence"/>
</dbReference>
<protein>
    <submittedName>
        <fullName evidence="3">Uncharacterized protein</fullName>
    </submittedName>
</protein>
<dbReference type="InterPro" id="IPR011446">
    <property type="entry name" value="BBP7"/>
</dbReference>
<gene>
    <name evidence="3" type="ORF">Poly59_41630</name>
</gene>
<dbReference type="Pfam" id="PF07585">
    <property type="entry name" value="BBP7"/>
    <property type="match status" value="1"/>
</dbReference>
<accession>A0A5C6EPN0</accession>
<evidence type="ECO:0000313" key="3">
    <source>
        <dbReference type="EMBL" id="TWU49546.1"/>
    </source>
</evidence>
<feature type="signal peptide" evidence="2">
    <location>
        <begin position="1"/>
        <end position="34"/>
    </location>
</feature>
<evidence type="ECO:0000256" key="2">
    <source>
        <dbReference type="SAM" id="SignalP"/>
    </source>
</evidence>
<organism evidence="3 4">
    <name type="scientific">Rubripirellula reticaptiva</name>
    <dbReference type="NCBI Taxonomy" id="2528013"/>
    <lineage>
        <taxon>Bacteria</taxon>
        <taxon>Pseudomonadati</taxon>
        <taxon>Planctomycetota</taxon>
        <taxon>Planctomycetia</taxon>
        <taxon>Pirellulales</taxon>
        <taxon>Pirellulaceae</taxon>
        <taxon>Rubripirellula</taxon>
    </lineage>
</organism>
<evidence type="ECO:0000256" key="1">
    <source>
        <dbReference type="SAM" id="MobiDB-lite"/>
    </source>
</evidence>
<feature type="chain" id="PRO_5023121893" evidence="2">
    <location>
        <begin position="35"/>
        <end position="541"/>
    </location>
</feature>
<dbReference type="EMBL" id="SJPX01000004">
    <property type="protein sequence ID" value="TWU49546.1"/>
    <property type="molecule type" value="Genomic_DNA"/>
</dbReference>
<name>A0A5C6EPN0_9BACT</name>
<evidence type="ECO:0000313" key="4">
    <source>
        <dbReference type="Proteomes" id="UP000317977"/>
    </source>
</evidence>
<feature type="region of interest" description="Disordered" evidence="1">
    <location>
        <begin position="63"/>
        <end position="89"/>
    </location>
</feature>
<proteinExistence type="predicted"/>
<keyword evidence="2" id="KW-0732">Signal</keyword>